<comment type="subunit">
    <text evidence="7">Monomer and homodimer.</text>
</comment>
<dbReference type="GO" id="GO:0003677">
    <property type="term" value="F:DNA binding"/>
    <property type="evidence" value="ECO:0007669"/>
    <property type="project" value="UniProtKB-KW"/>
</dbReference>
<dbReference type="InterPro" id="IPR007146">
    <property type="entry name" value="Sas10/Utp3/C1D"/>
</dbReference>
<reference evidence="9" key="2">
    <citation type="journal article" date="2023" name="BMC Genomics">
        <title>Pest status, molecular evolution, and epigenetic factors derived from the genome assembly of Frankliniella fusca, a thysanopteran phytovirus vector.</title>
        <authorList>
            <person name="Catto M.A."/>
            <person name="Labadie P.E."/>
            <person name="Jacobson A.L."/>
            <person name="Kennedy G.G."/>
            <person name="Srinivasan R."/>
            <person name="Hunt B.G."/>
        </authorList>
    </citation>
    <scope>NUCLEOTIDE SEQUENCE</scope>
    <source>
        <strain evidence="9">PL_HMW_Pooled</strain>
    </source>
</reference>
<keyword evidence="7" id="KW-0238">DNA-binding</keyword>
<evidence type="ECO:0000256" key="6">
    <source>
        <dbReference type="ARBA" id="ARBA00023242"/>
    </source>
</evidence>
<evidence type="ECO:0000256" key="5">
    <source>
        <dbReference type="ARBA" id="ARBA00022884"/>
    </source>
</evidence>
<dbReference type="Proteomes" id="UP001219518">
    <property type="component" value="Unassembled WGS sequence"/>
</dbReference>
<proteinExistence type="inferred from homology"/>
<dbReference type="PANTHER" id="PTHR15341:SF3">
    <property type="entry name" value="NUCLEAR NUCLEIC ACID-BINDING PROTEIN C1D"/>
    <property type="match status" value="1"/>
</dbReference>
<evidence type="ECO:0000256" key="7">
    <source>
        <dbReference type="RuleBase" id="RU368003"/>
    </source>
</evidence>
<sequence length="150" mass="17112">MAFPDDQLGELATDGSFKSIISKFHSSVDKIGETLELCCGRDVYADLSLEEKVEYDLFLSYSLNSLFWSYLRTQGVDPLNHSVKNELDRVRSYMTRAKQVHEKQSMPRVDKEAAERFVTSGLWEPGQAKLKPASRANKRKRSKSNSEDET</sequence>
<gene>
    <name evidence="9" type="ORF">KUF71_015827</name>
</gene>
<protein>
    <recommendedName>
        <fullName evidence="3 7">Nuclear nucleic acid-binding protein C1D</fullName>
    </recommendedName>
</protein>
<comment type="caution">
    <text evidence="9">The sequence shown here is derived from an EMBL/GenBank/DDBJ whole genome shotgun (WGS) entry which is preliminary data.</text>
</comment>
<feature type="region of interest" description="Disordered" evidence="8">
    <location>
        <begin position="123"/>
        <end position="150"/>
    </location>
</feature>
<keyword evidence="4 7" id="KW-0698">rRNA processing</keyword>
<evidence type="ECO:0000256" key="8">
    <source>
        <dbReference type="SAM" id="MobiDB-lite"/>
    </source>
</evidence>
<dbReference type="InterPro" id="IPR011082">
    <property type="entry name" value="Exosome-assoc_fac/DNA_repair"/>
</dbReference>
<dbReference type="Pfam" id="PF04000">
    <property type="entry name" value="Sas10_Utp3"/>
    <property type="match status" value="1"/>
</dbReference>
<keyword evidence="6 7" id="KW-0539">Nucleus</keyword>
<evidence type="ECO:0000256" key="1">
    <source>
        <dbReference type="ARBA" id="ARBA00004123"/>
    </source>
</evidence>
<dbReference type="GO" id="GO:0000460">
    <property type="term" value="P:maturation of 5.8S rRNA"/>
    <property type="evidence" value="ECO:0007669"/>
    <property type="project" value="TreeGrafter"/>
</dbReference>
<dbReference type="GO" id="GO:0000178">
    <property type="term" value="C:exosome (RNase complex)"/>
    <property type="evidence" value="ECO:0007669"/>
    <property type="project" value="TreeGrafter"/>
</dbReference>
<comment type="subcellular location">
    <subcellularLocation>
        <location evidence="7">Cytoplasm</location>
    </subcellularLocation>
    <subcellularLocation>
        <location evidence="7">Nucleus</location>
        <location evidence="7">Nucleolus</location>
    </subcellularLocation>
    <subcellularLocation>
        <location evidence="1 7">Nucleus</location>
    </subcellularLocation>
</comment>
<evidence type="ECO:0000256" key="2">
    <source>
        <dbReference type="ARBA" id="ARBA00009154"/>
    </source>
</evidence>
<dbReference type="EMBL" id="JAHWGI010001289">
    <property type="protein sequence ID" value="KAK3927542.1"/>
    <property type="molecule type" value="Genomic_DNA"/>
</dbReference>
<comment type="function">
    <text evidence="7">Plays a role in the recruitment of the exosome to pre-rRNA to mediate the 3'-5' end processing of the 5.8S rRNA.</text>
</comment>
<accession>A0AAE1HU96</accession>
<evidence type="ECO:0000313" key="10">
    <source>
        <dbReference type="Proteomes" id="UP001219518"/>
    </source>
</evidence>
<keyword evidence="5 7" id="KW-0694">RNA-binding</keyword>
<dbReference type="GO" id="GO:0010468">
    <property type="term" value="P:regulation of gene expression"/>
    <property type="evidence" value="ECO:0007669"/>
    <property type="project" value="TreeGrafter"/>
</dbReference>
<keyword evidence="7" id="KW-0963">Cytoplasm</keyword>
<dbReference type="GO" id="GO:0005737">
    <property type="term" value="C:cytoplasm"/>
    <property type="evidence" value="ECO:0007669"/>
    <property type="project" value="UniProtKB-SubCell"/>
</dbReference>
<dbReference type="GO" id="GO:0003723">
    <property type="term" value="F:RNA binding"/>
    <property type="evidence" value="ECO:0007669"/>
    <property type="project" value="UniProtKB-UniRule"/>
</dbReference>
<keyword evidence="10" id="KW-1185">Reference proteome</keyword>
<comment type="similarity">
    <text evidence="2 7">Belongs to the C1D family.</text>
</comment>
<evidence type="ECO:0000256" key="4">
    <source>
        <dbReference type="ARBA" id="ARBA00022552"/>
    </source>
</evidence>
<name>A0AAE1HU96_9NEOP</name>
<dbReference type="PANTHER" id="PTHR15341">
    <property type="entry name" value="SUN-COR STEROID HORMONE RECEPTOR CO-REPRESSOR"/>
    <property type="match status" value="1"/>
</dbReference>
<reference evidence="9" key="1">
    <citation type="submission" date="2021-07" db="EMBL/GenBank/DDBJ databases">
        <authorList>
            <person name="Catto M.A."/>
            <person name="Jacobson A."/>
            <person name="Kennedy G."/>
            <person name="Labadie P."/>
            <person name="Hunt B.G."/>
            <person name="Srinivasan R."/>
        </authorList>
    </citation>
    <scope>NUCLEOTIDE SEQUENCE</scope>
    <source>
        <strain evidence="9">PL_HMW_Pooled</strain>
        <tissue evidence="9">Head</tissue>
    </source>
</reference>
<dbReference type="GO" id="GO:0005730">
    <property type="term" value="C:nucleolus"/>
    <property type="evidence" value="ECO:0007669"/>
    <property type="project" value="UniProtKB-SubCell"/>
</dbReference>
<organism evidence="9 10">
    <name type="scientific">Frankliniella fusca</name>
    <dbReference type="NCBI Taxonomy" id="407009"/>
    <lineage>
        <taxon>Eukaryota</taxon>
        <taxon>Metazoa</taxon>
        <taxon>Ecdysozoa</taxon>
        <taxon>Arthropoda</taxon>
        <taxon>Hexapoda</taxon>
        <taxon>Insecta</taxon>
        <taxon>Pterygota</taxon>
        <taxon>Neoptera</taxon>
        <taxon>Paraneoptera</taxon>
        <taxon>Thysanoptera</taxon>
        <taxon>Terebrantia</taxon>
        <taxon>Thripoidea</taxon>
        <taxon>Thripidae</taxon>
        <taxon>Frankliniella</taxon>
    </lineage>
</organism>
<evidence type="ECO:0000256" key="3">
    <source>
        <dbReference type="ARBA" id="ARBA00015212"/>
    </source>
</evidence>
<evidence type="ECO:0000313" key="9">
    <source>
        <dbReference type="EMBL" id="KAK3927542.1"/>
    </source>
</evidence>
<dbReference type="AlphaFoldDB" id="A0AAE1HU96"/>